<evidence type="ECO:0000313" key="2">
    <source>
        <dbReference type="EMBL" id="KAG7402285.1"/>
    </source>
</evidence>
<dbReference type="Proteomes" id="UP000693981">
    <property type="component" value="Unassembled WGS sequence"/>
</dbReference>
<organism evidence="2 3">
    <name type="scientific">Phytophthora boehmeriae</name>
    <dbReference type="NCBI Taxonomy" id="109152"/>
    <lineage>
        <taxon>Eukaryota</taxon>
        <taxon>Sar</taxon>
        <taxon>Stramenopiles</taxon>
        <taxon>Oomycota</taxon>
        <taxon>Peronosporomycetes</taxon>
        <taxon>Peronosporales</taxon>
        <taxon>Peronosporaceae</taxon>
        <taxon>Phytophthora</taxon>
    </lineage>
</organism>
<dbReference type="AlphaFoldDB" id="A0A8T1X8C7"/>
<feature type="region of interest" description="Disordered" evidence="1">
    <location>
        <begin position="75"/>
        <end position="98"/>
    </location>
</feature>
<protein>
    <submittedName>
        <fullName evidence="2">Uncharacterized protein</fullName>
    </submittedName>
</protein>
<keyword evidence="3" id="KW-1185">Reference proteome</keyword>
<gene>
    <name evidence="2" type="ORF">PHYBOEH_003544</name>
</gene>
<sequence length="391" mass="43273">MAIIGKLRDVEQQLLRTTQVVELHVQIADTSQDSQRLGADDETQLVELVDSVERVLSGLQTATTRLLSLAKQFLPSSTDLPDSDTETEDEAESLDEEPLITQADINGGPQRTKKATSISQQTIGAELTAAPSQRGATVSNDAEYLSGVWAKFDQYTSAAMAFKTGTNDNNGEDTDTEAIERMRTIVKGSALDATRVLLDHLNDGTVGKEAAATFAEATTVAVSLLTSRRPRSHKRTWLMQLIEDLSDILNAVEGTQLAKVLGSVEKSRDELVDYCSHNFRDALEDMTNYVILIERHRGVEASRLQPFMLVLLRKFICDCVDYRLRQDAGEDARSEAQWKQFAGVGTSLANWMDILSAAKIRYSKKNAQMIGDKLCSFDTRFPHRIPVALMK</sequence>
<evidence type="ECO:0000313" key="3">
    <source>
        <dbReference type="Proteomes" id="UP000693981"/>
    </source>
</evidence>
<feature type="compositionally biased region" description="Acidic residues" evidence="1">
    <location>
        <begin position="81"/>
        <end position="98"/>
    </location>
</feature>
<evidence type="ECO:0000256" key="1">
    <source>
        <dbReference type="SAM" id="MobiDB-lite"/>
    </source>
</evidence>
<proteinExistence type="predicted"/>
<reference evidence="2" key="1">
    <citation type="submission" date="2021-02" db="EMBL/GenBank/DDBJ databases">
        <authorList>
            <person name="Palmer J.M."/>
        </authorList>
    </citation>
    <scope>NUCLEOTIDE SEQUENCE</scope>
    <source>
        <strain evidence="2">SCRP23</strain>
    </source>
</reference>
<dbReference type="EMBL" id="JAGDFL010000002">
    <property type="protein sequence ID" value="KAG7402285.1"/>
    <property type="molecule type" value="Genomic_DNA"/>
</dbReference>
<accession>A0A8T1X8C7</accession>
<comment type="caution">
    <text evidence="2">The sequence shown here is derived from an EMBL/GenBank/DDBJ whole genome shotgun (WGS) entry which is preliminary data.</text>
</comment>
<dbReference type="OrthoDB" id="128057at2759"/>
<name>A0A8T1X8C7_9STRA</name>